<dbReference type="PANTHER" id="PTHR12110:SF53">
    <property type="entry name" value="BLR5974 PROTEIN"/>
    <property type="match status" value="1"/>
</dbReference>
<dbReference type="Proteomes" id="UP000000378">
    <property type="component" value="Chromosome"/>
</dbReference>
<sequence length="277" mass="31024">MPGSGFQLGIFSWFGFVLPLSERLRMIKEAGFGATSVWWEDEQGYPGIKKENMPRMVRESGLLLENIHVPYDGCNALWNENRSVREAEVKKHMAWVEDCIRYDIPVMVMHIADGPAPPGVLKYGVESIGRILRVAEQGGIILALENTDHTSYLRLVLSEIESPCLGLCYDSSHDLLYNPDSPQLLSELGGRLVATHFSDTDGMRDRHWLPGEGVIDWEQIGRVFPQATYRGFLSLEVCADGGWSRGDPEAFIKKAYAQALRIGGLLTRSRPSDVWVS</sequence>
<accession>D7CK03</accession>
<evidence type="ECO:0000313" key="3">
    <source>
        <dbReference type="Proteomes" id="UP000000378"/>
    </source>
</evidence>
<proteinExistence type="predicted"/>
<evidence type="ECO:0000313" key="2">
    <source>
        <dbReference type="EMBL" id="ADI01117.1"/>
    </source>
</evidence>
<dbReference type="EMBL" id="CP002048">
    <property type="protein sequence ID" value="ADI01117.1"/>
    <property type="molecule type" value="Genomic_DNA"/>
</dbReference>
<dbReference type="InterPro" id="IPR036237">
    <property type="entry name" value="Xyl_isomerase-like_sf"/>
</dbReference>
<dbReference type="STRING" id="643648.Slip_0333"/>
<gene>
    <name evidence="2" type="ordered locus">Slip_0333</name>
</gene>
<organism evidence="2 3">
    <name type="scientific">Syntrophothermus lipocalidus (strain DSM 12680 / TGB-C1)</name>
    <dbReference type="NCBI Taxonomy" id="643648"/>
    <lineage>
        <taxon>Bacteria</taxon>
        <taxon>Bacillati</taxon>
        <taxon>Bacillota</taxon>
        <taxon>Clostridia</taxon>
        <taxon>Eubacteriales</taxon>
        <taxon>Syntrophomonadaceae</taxon>
        <taxon>Syntrophothermus</taxon>
    </lineage>
</organism>
<dbReference type="PANTHER" id="PTHR12110">
    <property type="entry name" value="HYDROXYPYRUVATE ISOMERASE"/>
    <property type="match status" value="1"/>
</dbReference>
<name>D7CK03_SYNLT</name>
<dbReference type="InterPro" id="IPR013022">
    <property type="entry name" value="Xyl_isomerase-like_TIM-brl"/>
</dbReference>
<reference evidence="2 3" key="2">
    <citation type="journal article" date="2010" name="Stand. Genomic Sci.">
        <title>Complete genome sequence of Syntrophothermus lipocalidus type strain (TGB-C1).</title>
        <authorList>
            <person name="Djao O.D."/>
            <person name="Zhang X."/>
            <person name="Lucas S."/>
            <person name="Lapidus A."/>
            <person name="Del Rio T.G."/>
            <person name="Nolan M."/>
            <person name="Tice H."/>
            <person name="Cheng J.F."/>
            <person name="Han C."/>
            <person name="Tapia R."/>
            <person name="Goodwin L."/>
            <person name="Pitluck S."/>
            <person name="Liolios K."/>
            <person name="Ivanova N."/>
            <person name="Mavromatis K."/>
            <person name="Mikhailova N."/>
            <person name="Ovchinnikova G."/>
            <person name="Pati A."/>
            <person name="Brambilla E."/>
            <person name="Chen A."/>
            <person name="Palaniappan K."/>
            <person name="Land M."/>
            <person name="Hauser L."/>
            <person name="Chang Y.J."/>
            <person name="Jeffries C.D."/>
            <person name="Rohde M."/>
            <person name="Sikorski J."/>
            <person name="Spring S."/>
            <person name="Goker M."/>
            <person name="Detter J.C."/>
            <person name="Woyke T."/>
            <person name="Bristow J."/>
            <person name="Eisen J.A."/>
            <person name="Markowitz V."/>
            <person name="Hugenholtz P."/>
            <person name="Kyrpides N.C."/>
            <person name="Klenk H.P."/>
        </authorList>
    </citation>
    <scope>NUCLEOTIDE SEQUENCE [LARGE SCALE GENOMIC DNA]</scope>
    <source>
        <strain evidence="3">DSM 12680 / TGB-C1</strain>
    </source>
</reference>
<dbReference type="HOGENOM" id="CLU_081792_0_0_9"/>
<keyword evidence="2" id="KW-0413">Isomerase</keyword>
<dbReference type="Pfam" id="PF01261">
    <property type="entry name" value="AP_endonuc_2"/>
    <property type="match status" value="1"/>
</dbReference>
<reference evidence="3" key="1">
    <citation type="journal article" date="2010" name="Stand. Genomic Sci.">
        <title>Complete genome sequence of Syntrophothermus lipocalidus type strain (TGB-C1T).</title>
        <authorList>
            <consortium name="US DOE Joint Genome Institute (JGI-PGF)"/>
            <person name="Djao O."/>
            <person name="Zhang X."/>
            <person name="Lucas S."/>
            <person name="Lapidus A."/>
            <person name="Glavina Del Rio T."/>
            <person name="Nolan M."/>
            <person name="Tice H."/>
            <person name="Cheng J."/>
            <person name="Han C."/>
            <person name="Tapia R."/>
            <person name="Goodwin L."/>
            <person name="Pitluck S."/>
            <person name="Liolios K."/>
            <person name="Ivanova N."/>
            <person name="Mavromatis K."/>
            <person name="Mikhailova N."/>
            <person name="Ovchinnikova G."/>
            <person name="Pati A."/>
            <person name="Brambilla E."/>
            <person name="Chen A."/>
            <person name="Palaniappan K."/>
            <person name="Land M."/>
            <person name="Hauser L."/>
            <person name="Chang Y."/>
            <person name="Jeffries C."/>
            <person name="Rohde M."/>
            <person name="Sikorski J."/>
            <person name="Spring S."/>
            <person name="Goker M."/>
            <person name="Detter J."/>
            <person name="Woyke T."/>
            <person name="Bristow J."/>
            <person name="Eisen J."/>
            <person name="Markowitz V."/>
            <person name="Hugenholtz P."/>
            <person name="Kyrpides N."/>
            <person name="Klenk H."/>
        </authorList>
    </citation>
    <scope>NUCLEOTIDE SEQUENCE [LARGE SCALE GENOMIC DNA]</scope>
    <source>
        <strain evidence="3">DSM 12680 / TGB-C1</strain>
    </source>
</reference>
<keyword evidence="3" id="KW-1185">Reference proteome</keyword>
<dbReference type="SUPFAM" id="SSF51658">
    <property type="entry name" value="Xylose isomerase-like"/>
    <property type="match status" value="1"/>
</dbReference>
<dbReference type="AlphaFoldDB" id="D7CK03"/>
<feature type="domain" description="Xylose isomerase-like TIM barrel" evidence="1">
    <location>
        <begin position="25"/>
        <end position="247"/>
    </location>
</feature>
<dbReference type="KEGG" id="slp:Slip_0333"/>
<protein>
    <submittedName>
        <fullName evidence="2">Xylose isomerase domain protein TIM barrel</fullName>
    </submittedName>
</protein>
<dbReference type="InterPro" id="IPR050312">
    <property type="entry name" value="IolE/XylAMocC-like"/>
</dbReference>
<dbReference type="GO" id="GO:0016853">
    <property type="term" value="F:isomerase activity"/>
    <property type="evidence" value="ECO:0007669"/>
    <property type="project" value="UniProtKB-KW"/>
</dbReference>
<dbReference type="Gene3D" id="3.20.20.150">
    <property type="entry name" value="Divalent-metal-dependent TIM barrel enzymes"/>
    <property type="match status" value="1"/>
</dbReference>
<evidence type="ECO:0000259" key="1">
    <source>
        <dbReference type="Pfam" id="PF01261"/>
    </source>
</evidence>
<dbReference type="eggNOG" id="COG1082">
    <property type="taxonomic scope" value="Bacteria"/>
</dbReference>